<proteinExistence type="predicted"/>
<keyword evidence="1" id="KW-0812">Transmembrane</keyword>
<keyword evidence="1" id="KW-0472">Membrane</keyword>
<reference evidence="2 3" key="1">
    <citation type="submission" date="2016-10" db="EMBL/GenBank/DDBJ databases">
        <authorList>
            <person name="de Groot N.N."/>
        </authorList>
    </citation>
    <scope>NUCLEOTIDE SEQUENCE [LARGE SCALE GENOMIC DNA]</scope>
    <source>
        <strain evidence="2 3">CDM_5</strain>
    </source>
</reference>
<evidence type="ECO:0000313" key="2">
    <source>
        <dbReference type="EMBL" id="SEL50269.1"/>
    </source>
</evidence>
<keyword evidence="1" id="KW-1133">Transmembrane helix</keyword>
<accession>A0A1H7QQV2</accession>
<feature type="transmembrane region" description="Helical" evidence="1">
    <location>
        <begin position="7"/>
        <end position="27"/>
    </location>
</feature>
<dbReference type="EMBL" id="FOAD01000005">
    <property type="protein sequence ID" value="SEL50269.1"/>
    <property type="molecule type" value="Genomic_DNA"/>
</dbReference>
<name>A0A1H7QQV2_HALLR</name>
<dbReference type="RefSeq" id="WP_139198380.1">
    <property type="nucleotide sequence ID" value="NZ_FOAD01000005.1"/>
</dbReference>
<organism evidence="2 3">
    <name type="scientific">Haloferax larsenii</name>
    <dbReference type="NCBI Taxonomy" id="302484"/>
    <lineage>
        <taxon>Archaea</taxon>
        <taxon>Methanobacteriati</taxon>
        <taxon>Methanobacteriota</taxon>
        <taxon>Stenosarchaea group</taxon>
        <taxon>Halobacteria</taxon>
        <taxon>Halobacteriales</taxon>
        <taxon>Haloferacaceae</taxon>
        <taxon>Haloferax</taxon>
    </lineage>
</organism>
<sequence length="60" mass="6405">MSINIKVGAAVGIILTYIAYFALRVPASEFFNHFGITDNYIIGFAALIGLVILAIAGVME</sequence>
<dbReference type="AlphaFoldDB" id="A0A1H7QQV2"/>
<gene>
    <name evidence="2" type="ORF">SAMN04488691_105121</name>
</gene>
<evidence type="ECO:0000256" key="1">
    <source>
        <dbReference type="SAM" id="Phobius"/>
    </source>
</evidence>
<feature type="transmembrane region" description="Helical" evidence="1">
    <location>
        <begin position="39"/>
        <end position="59"/>
    </location>
</feature>
<protein>
    <submittedName>
        <fullName evidence="2">Uncharacterized protein</fullName>
    </submittedName>
</protein>
<dbReference type="Proteomes" id="UP000183894">
    <property type="component" value="Unassembled WGS sequence"/>
</dbReference>
<evidence type="ECO:0000313" key="3">
    <source>
        <dbReference type="Proteomes" id="UP000183894"/>
    </source>
</evidence>